<keyword evidence="3" id="KW-1185">Reference proteome</keyword>
<evidence type="ECO:0000313" key="2">
    <source>
        <dbReference type="EMBL" id="TNN48322.1"/>
    </source>
</evidence>
<dbReference type="AlphaFoldDB" id="A0A4Z2G6Y9"/>
<name>A0A4Z2G6Y9_9TELE</name>
<protein>
    <submittedName>
        <fullName evidence="2">Uncharacterized protein</fullName>
    </submittedName>
</protein>
<gene>
    <name evidence="2" type="ORF">EYF80_041484</name>
</gene>
<dbReference type="OrthoDB" id="5970528at2759"/>
<feature type="compositionally biased region" description="Low complexity" evidence="1">
    <location>
        <begin position="49"/>
        <end position="61"/>
    </location>
</feature>
<proteinExistence type="predicted"/>
<feature type="region of interest" description="Disordered" evidence="1">
    <location>
        <begin position="41"/>
        <end position="76"/>
    </location>
</feature>
<evidence type="ECO:0000256" key="1">
    <source>
        <dbReference type="SAM" id="MobiDB-lite"/>
    </source>
</evidence>
<dbReference type="EMBL" id="SRLO01000702">
    <property type="protein sequence ID" value="TNN48322.1"/>
    <property type="molecule type" value="Genomic_DNA"/>
</dbReference>
<dbReference type="Proteomes" id="UP000314294">
    <property type="component" value="Unassembled WGS sequence"/>
</dbReference>
<reference evidence="2 3" key="1">
    <citation type="submission" date="2019-03" db="EMBL/GenBank/DDBJ databases">
        <title>First draft genome of Liparis tanakae, snailfish: a comprehensive survey of snailfish specific genes.</title>
        <authorList>
            <person name="Kim W."/>
            <person name="Song I."/>
            <person name="Jeong J.-H."/>
            <person name="Kim D."/>
            <person name="Kim S."/>
            <person name="Ryu S."/>
            <person name="Song J.Y."/>
            <person name="Lee S.K."/>
        </authorList>
    </citation>
    <scope>NUCLEOTIDE SEQUENCE [LARGE SCALE GENOMIC DNA]</scope>
    <source>
        <tissue evidence="2">Muscle</tissue>
    </source>
</reference>
<accession>A0A4Z2G6Y9</accession>
<sequence length="144" mass="15600">MSLHDLTGIAANRRKFTRMLASTRKSELACLSSKSRTAAVEGPERRLRVGAARPRRAAPVEGRLDGDGGVTRAVESQRLSVTRLSRVTGDDPGQEQREVEEAVAEVQSVASKYPPMRHQPTMRARAGAQLPAAAAAVWTRAVEK</sequence>
<evidence type="ECO:0000313" key="3">
    <source>
        <dbReference type="Proteomes" id="UP000314294"/>
    </source>
</evidence>
<comment type="caution">
    <text evidence="2">The sequence shown here is derived from an EMBL/GenBank/DDBJ whole genome shotgun (WGS) entry which is preliminary data.</text>
</comment>
<organism evidence="2 3">
    <name type="scientific">Liparis tanakae</name>
    <name type="common">Tanaka's snailfish</name>
    <dbReference type="NCBI Taxonomy" id="230148"/>
    <lineage>
        <taxon>Eukaryota</taxon>
        <taxon>Metazoa</taxon>
        <taxon>Chordata</taxon>
        <taxon>Craniata</taxon>
        <taxon>Vertebrata</taxon>
        <taxon>Euteleostomi</taxon>
        <taxon>Actinopterygii</taxon>
        <taxon>Neopterygii</taxon>
        <taxon>Teleostei</taxon>
        <taxon>Neoteleostei</taxon>
        <taxon>Acanthomorphata</taxon>
        <taxon>Eupercaria</taxon>
        <taxon>Perciformes</taxon>
        <taxon>Cottioidei</taxon>
        <taxon>Cottales</taxon>
        <taxon>Liparidae</taxon>
        <taxon>Liparis</taxon>
    </lineage>
</organism>